<proteinExistence type="predicted"/>
<evidence type="ECO:0000313" key="3">
    <source>
        <dbReference type="Proteomes" id="UP000051952"/>
    </source>
</evidence>
<feature type="compositionally biased region" description="Acidic residues" evidence="1">
    <location>
        <begin position="219"/>
        <end position="234"/>
    </location>
</feature>
<dbReference type="OrthoDB" id="271092at2759"/>
<evidence type="ECO:0008006" key="4">
    <source>
        <dbReference type="Google" id="ProtNLM"/>
    </source>
</evidence>
<feature type="compositionally biased region" description="Low complexity" evidence="1">
    <location>
        <begin position="318"/>
        <end position="334"/>
    </location>
</feature>
<gene>
    <name evidence="2" type="ORF">BSAL_53100</name>
</gene>
<dbReference type="EMBL" id="CYKH01000106">
    <property type="protein sequence ID" value="CUE71333.1"/>
    <property type="molecule type" value="Genomic_DNA"/>
</dbReference>
<feature type="compositionally biased region" description="Polar residues" evidence="1">
    <location>
        <begin position="237"/>
        <end position="247"/>
    </location>
</feature>
<dbReference type="OMA" id="MWGTEAP"/>
<keyword evidence="3" id="KW-1185">Reference proteome</keyword>
<organism evidence="2 3">
    <name type="scientific">Bodo saltans</name>
    <name type="common">Flagellated protozoan</name>
    <dbReference type="NCBI Taxonomy" id="75058"/>
    <lineage>
        <taxon>Eukaryota</taxon>
        <taxon>Discoba</taxon>
        <taxon>Euglenozoa</taxon>
        <taxon>Kinetoplastea</taxon>
        <taxon>Metakinetoplastina</taxon>
        <taxon>Eubodonida</taxon>
        <taxon>Bodonidae</taxon>
        <taxon>Bodo</taxon>
    </lineage>
</organism>
<dbReference type="AlphaFoldDB" id="A0A0S4IIA8"/>
<evidence type="ECO:0000313" key="2">
    <source>
        <dbReference type="EMBL" id="CUE71333.1"/>
    </source>
</evidence>
<feature type="region of interest" description="Disordered" evidence="1">
    <location>
        <begin position="281"/>
        <end position="348"/>
    </location>
</feature>
<dbReference type="Proteomes" id="UP000051952">
    <property type="component" value="Unassembled WGS sequence"/>
</dbReference>
<sequence>MLKRFGVPLRPTCELQVWNAMRFCALNIGKEQREALTKQLTQVREEAKGQSLDLSDMAEASRGVSKQLQDGLKTLQVDDSKFKGKTATLSASLKAYHARLSNLQSEARAIQGEIDGILKLMWGTDAVSQGGSGATTTQTSSTTNTAKKGSSLDFDCDVPPIAQRLEHMNSEQPAAPTAAPKTPPPKPSKTSEVVEGEVIRSSDKPLQQKKSAAASQPSEEIEVESIDIEIEEETSSGASDSSPADNISITDITKDLFERGVNFSDCLDAKSLRQRYRDVLSGKIASKSQAPPKTTSSSASSQQQYNTTQQPPPPPRPQYHQQQYQQQQQTPNTTETNIAHDPYPNAHRKMIDPMKYVWEVKQELAKEKGIDPNSVDLWSGKHKLEDHKRLYDYPSIQSYPIEVRQKGDSPR</sequence>
<reference evidence="3" key="1">
    <citation type="submission" date="2015-09" db="EMBL/GenBank/DDBJ databases">
        <authorList>
            <consortium name="Pathogen Informatics"/>
        </authorList>
    </citation>
    <scope>NUCLEOTIDE SEQUENCE [LARGE SCALE GENOMIC DNA]</scope>
    <source>
        <strain evidence="3">Lake Konstanz</strain>
    </source>
</reference>
<feature type="compositionally biased region" description="Low complexity" evidence="1">
    <location>
        <begin position="286"/>
        <end position="309"/>
    </location>
</feature>
<accession>A0A0S4IIA8</accession>
<feature type="region of interest" description="Disordered" evidence="1">
    <location>
        <begin position="127"/>
        <end position="157"/>
    </location>
</feature>
<dbReference type="SUPFAM" id="SSF54236">
    <property type="entry name" value="Ubiquitin-like"/>
    <property type="match status" value="1"/>
</dbReference>
<dbReference type="InterPro" id="IPR029071">
    <property type="entry name" value="Ubiquitin-like_domsf"/>
</dbReference>
<protein>
    <recommendedName>
        <fullName evidence="4">Ubiquitin-like domain-containing protein</fullName>
    </recommendedName>
</protein>
<feature type="compositionally biased region" description="Polar residues" evidence="1">
    <location>
        <begin position="204"/>
        <end position="217"/>
    </location>
</feature>
<name>A0A0S4IIA8_BODSA</name>
<feature type="region of interest" description="Disordered" evidence="1">
    <location>
        <begin position="170"/>
        <end position="247"/>
    </location>
</feature>
<evidence type="ECO:0000256" key="1">
    <source>
        <dbReference type="SAM" id="MobiDB-lite"/>
    </source>
</evidence>
<dbReference type="VEuPathDB" id="TriTrypDB:BSAL_53100"/>
<feature type="compositionally biased region" description="Low complexity" evidence="1">
    <location>
        <begin position="134"/>
        <end position="146"/>
    </location>
</feature>